<evidence type="ECO:0000256" key="1">
    <source>
        <dbReference type="ARBA" id="ARBA00022448"/>
    </source>
</evidence>
<dbReference type="AlphaFoldDB" id="A0A9X1YA57"/>
<keyword evidence="9" id="KW-1185">Reference proteome</keyword>
<evidence type="ECO:0000256" key="3">
    <source>
        <dbReference type="ARBA" id="ARBA00022723"/>
    </source>
</evidence>
<evidence type="ECO:0000256" key="2">
    <source>
        <dbReference type="ARBA" id="ARBA00022617"/>
    </source>
</evidence>
<comment type="PTM">
    <text evidence="7">Binds 1 heme group per subunit.</text>
</comment>
<dbReference type="EMBL" id="JALPRX010000081">
    <property type="protein sequence ID" value="MCK8786363.1"/>
    <property type="molecule type" value="Genomic_DNA"/>
</dbReference>
<name>A0A9X1YA57_9PROT</name>
<keyword evidence="2 7" id="KW-0349">Heme</keyword>
<dbReference type="GO" id="GO:0042597">
    <property type="term" value="C:periplasmic space"/>
    <property type="evidence" value="ECO:0007669"/>
    <property type="project" value="InterPro"/>
</dbReference>
<reference evidence="8" key="1">
    <citation type="submission" date="2022-04" db="EMBL/GenBank/DDBJ databases">
        <title>Roseomonas acroporae sp. nov., isolated from coral Acropora digitifera.</title>
        <authorList>
            <person name="Sun H."/>
        </authorList>
    </citation>
    <scope>NUCLEOTIDE SEQUENCE</scope>
    <source>
        <strain evidence="8">NAR14</strain>
    </source>
</reference>
<evidence type="ECO:0000313" key="9">
    <source>
        <dbReference type="Proteomes" id="UP001139516"/>
    </source>
</evidence>
<dbReference type="Proteomes" id="UP001139516">
    <property type="component" value="Unassembled WGS sequence"/>
</dbReference>
<feature type="binding site" description="covalent" evidence="7">
    <location>
        <position position="142"/>
    </location>
    <ligand>
        <name>heme c</name>
        <dbReference type="ChEBI" id="CHEBI:61717"/>
    </ligand>
</feature>
<evidence type="ECO:0000313" key="8">
    <source>
        <dbReference type="EMBL" id="MCK8786363.1"/>
    </source>
</evidence>
<dbReference type="GO" id="GO:0020037">
    <property type="term" value="F:heme binding"/>
    <property type="evidence" value="ECO:0007669"/>
    <property type="project" value="InterPro"/>
</dbReference>
<dbReference type="GO" id="GO:0022900">
    <property type="term" value="P:electron transport chain"/>
    <property type="evidence" value="ECO:0007669"/>
    <property type="project" value="InterPro"/>
</dbReference>
<dbReference type="PIRSF" id="PIRSF000027">
    <property type="entry name" value="Cytc_c_prime"/>
    <property type="match status" value="1"/>
</dbReference>
<gene>
    <name evidence="8" type="ORF">M0638_18455</name>
</gene>
<dbReference type="RefSeq" id="WP_248668479.1">
    <property type="nucleotide sequence ID" value="NZ_JALPRX010000081.1"/>
</dbReference>
<dbReference type="SUPFAM" id="SSF47175">
    <property type="entry name" value="Cytochromes"/>
    <property type="match status" value="1"/>
</dbReference>
<feature type="binding site" description="axial binding residue" evidence="6">
    <location>
        <position position="146"/>
    </location>
    <ligand>
        <name>heme c</name>
        <dbReference type="ChEBI" id="CHEBI:61717"/>
    </ligand>
    <ligandPart>
        <name>Fe</name>
        <dbReference type="ChEBI" id="CHEBI:18248"/>
    </ligandPart>
</feature>
<evidence type="ECO:0000256" key="6">
    <source>
        <dbReference type="PIRSR" id="PIRSR000027-1"/>
    </source>
</evidence>
<evidence type="ECO:0000256" key="7">
    <source>
        <dbReference type="PIRSR" id="PIRSR000027-2"/>
    </source>
</evidence>
<keyword evidence="1" id="KW-0813">Transport</keyword>
<sequence>MRLRVFATSLLTVGLLAGTALPPGDALAQAAGDVIAQRRAGLKRMGQHAEAIKGIVDGRGDVGPVVERADDMLAWFRQFPTLFPPGSDRGDTKAAPAVWTDRAGFEQASATIVARLEALRAAAQSGNQAATAGAFREVGQACGGCHRGFRLR</sequence>
<evidence type="ECO:0000256" key="4">
    <source>
        <dbReference type="ARBA" id="ARBA00022982"/>
    </source>
</evidence>
<feature type="binding site" description="covalent" evidence="7">
    <location>
        <position position="145"/>
    </location>
    <ligand>
        <name>heme c</name>
        <dbReference type="ChEBI" id="CHEBI:61717"/>
    </ligand>
</feature>
<dbReference type="InterPro" id="IPR002321">
    <property type="entry name" value="Cyt_c_II"/>
</dbReference>
<evidence type="ECO:0000256" key="5">
    <source>
        <dbReference type="ARBA" id="ARBA00023004"/>
    </source>
</evidence>
<dbReference type="Pfam" id="PF01322">
    <property type="entry name" value="Cytochrom_C_2"/>
    <property type="match status" value="1"/>
</dbReference>
<keyword evidence="3 6" id="KW-0479">Metal-binding</keyword>
<comment type="caution">
    <text evidence="8">The sequence shown here is derived from an EMBL/GenBank/DDBJ whole genome shotgun (WGS) entry which is preliminary data.</text>
</comment>
<accession>A0A9X1YA57</accession>
<protein>
    <submittedName>
        <fullName evidence="8">Cytochrome c</fullName>
    </submittedName>
</protein>
<dbReference type="InterPro" id="IPR010980">
    <property type="entry name" value="Cyt_c/b562"/>
</dbReference>
<keyword evidence="4" id="KW-0249">Electron transport</keyword>
<dbReference type="Gene3D" id="1.20.120.10">
    <property type="entry name" value="Cytochrome c/b562"/>
    <property type="match status" value="1"/>
</dbReference>
<dbReference type="PROSITE" id="PS51009">
    <property type="entry name" value="CYTCII"/>
    <property type="match status" value="1"/>
</dbReference>
<dbReference type="InterPro" id="IPR012127">
    <property type="entry name" value="Cyt_c_prime"/>
</dbReference>
<organism evidence="8 9">
    <name type="scientific">Roseomonas acroporae</name>
    <dbReference type="NCBI Taxonomy" id="2937791"/>
    <lineage>
        <taxon>Bacteria</taxon>
        <taxon>Pseudomonadati</taxon>
        <taxon>Pseudomonadota</taxon>
        <taxon>Alphaproteobacteria</taxon>
        <taxon>Acetobacterales</taxon>
        <taxon>Roseomonadaceae</taxon>
        <taxon>Roseomonas</taxon>
    </lineage>
</organism>
<proteinExistence type="predicted"/>
<dbReference type="GO" id="GO:0005506">
    <property type="term" value="F:iron ion binding"/>
    <property type="evidence" value="ECO:0007669"/>
    <property type="project" value="InterPro"/>
</dbReference>
<dbReference type="GO" id="GO:0009055">
    <property type="term" value="F:electron transfer activity"/>
    <property type="evidence" value="ECO:0007669"/>
    <property type="project" value="InterPro"/>
</dbReference>
<keyword evidence="5 6" id="KW-0408">Iron</keyword>